<keyword evidence="6" id="KW-0597">Phosphoprotein</keyword>
<accession>A0A2K5K8T2</accession>
<dbReference type="SUPFAM" id="SSF48371">
    <property type="entry name" value="ARM repeat"/>
    <property type="match status" value="1"/>
</dbReference>
<dbReference type="GO" id="GO:0005635">
    <property type="term" value="C:nuclear envelope"/>
    <property type="evidence" value="ECO:0007669"/>
    <property type="project" value="TreeGrafter"/>
</dbReference>
<dbReference type="STRING" id="336983.ENSCANP00000037499"/>
<proteinExistence type="inferred from homology"/>
<dbReference type="Proteomes" id="UP000233080">
    <property type="component" value="Unassembled WGS sequence"/>
</dbReference>
<evidence type="ECO:0000256" key="9">
    <source>
        <dbReference type="ARBA" id="ARBA00022990"/>
    </source>
</evidence>
<dbReference type="GO" id="GO:0005829">
    <property type="term" value="C:cytosol"/>
    <property type="evidence" value="ECO:0007669"/>
    <property type="project" value="TreeGrafter"/>
</dbReference>
<evidence type="ECO:0000256" key="6">
    <source>
        <dbReference type="ARBA" id="ARBA00022553"/>
    </source>
</evidence>
<protein>
    <recommendedName>
        <fullName evidence="12">Importin-11</fullName>
    </recommendedName>
    <alternativeName>
        <fullName evidence="13">Ran-binding protein 11</fullName>
    </alternativeName>
</protein>
<sequence>MVQPIIYLGYVVYSLLHLGYKPVYMLTYHCQVSMDLNSASTVVLQVLTQATSQDTAVLKPAEEQLKQWETQPGFYSVLLNIFTNHTLDINVRWLAVLYFKHGIDRYWRRVAPHALSEEEKTTLRAGLITNFNEPINQIATQIAVLIAKVARLDCPRQWPELIPTLIESVKVQDDLRQHRALLTFYHVTKTLASKRLAADRKLFYDLASGIYNFACSLWNHHTDTFLQQVSSGNEAVILSSLERTLLSLKVLRKLTVNGFVEPHKNMEVMGFLHGIFERLKQFLECSRSIGTDNVCRDRLEKTIILFTKVLLDFLDQHPFSFTPLIQRSLEFSVSYVFTEVGEGVTFERFIVQCMNLIKMIVKNYAYKPSKNFEDSSPETLEAHKIKMAFFTYPTLTEICRRLVSHYFLLTEEELTMWEEDPEGFTVEETGGDSWKYSLRPCTEVLFIDIFHEYNQTLTPVLLEMMQTLQGPTNVEDMNALLIKDAVYNAVGLAAYELFDSVDFDQWFKNQLLPELQVIHNRYKPLRRRVIWLIGQWISVKFKSDLRPMLYEAICNLLQDQDLVVRIETATTLKLNILLKITDQFLPVRIYISRYFFKKLFLLMSLNTILYTKLSMCYLLKLNLKIRPYVGCLVQYLPLLWKQSEEHNMLRCAILTTLIHLVQGLGADSKNLYPFLLPVIQLSTDVSQPPHVYLLEDGLELWLVTLENSPCITPELLRVFQNMSPLLELSSENLRTCFKIINGYIFLSSTEFLQTYAVGLCQSFCELLKEITTEGQVQVLKVVENALKVNPILGPQMFQPILPYVFKGIIEGERYPVVMSTYLGVMGRVLLQNTSFFSSLLNEMAHKFNQEMDQLLGNMIEMWVDRMDNITQPERRKLSALALLSLLPSDNSVIQDKFCGIINISVEGLHDVMTEDPETGTYKEKEMSGLWIPKFYHADDLAPLCIPQLALKDPVHMVSLQQFIYEKLKAQQEMLGEQGFQSLMETVDTEIVTQLQEFLQGF</sequence>
<evidence type="ECO:0000256" key="10">
    <source>
        <dbReference type="ARBA" id="ARBA00023242"/>
    </source>
</evidence>
<evidence type="ECO:0000256" key="12">
    <source>
        <dbReference type="ARBA" id="ARBA00072254"/>
    </source>
</evidence>
<evidence type="ECO:0000256" key="4">
    <source>
        <dbReference type="ARBA" id="ARBA00022448"/>
    </source>
</evidence>
<keyword evidence="10" id="KW-0539">Nucleus</keyword>
<dbReference type="FunFam" id="1.25.10.10:FF:000116">
    <property type="entry name" value="importin-11 isoform X1"/>
    <property type="match status" value="1"/>
</dbReference>
<evidence type="ECO:0000256" key="1">
    <source>
        <dbReference type="ARBA" id="ARBA00004123"/>
    </source>
</evidence>
<reference evidence="15" key="1">
    <citation type="submission" date="2025-08" db="UniProtKB">
        <authorList>
            <consortium name="Ensembl"/>
        </authorList>
    </citation>
    <scope>IDENTIFICATION</scope>
</reference>
<comment type="similarity">
    <text evidence="3">Belongs to the importin beta family.</text>
</comment>
<dbReference type="SMART" id="SM00913">
    <property type="entry name" value="IBN_N"/>
    <property type="match status" value="1"/>
</dbReference>
<name>A0A2K5K8T2_COLAP</name>
<organism evidence="15 16">
    <name type="scientific">Colobus angolensis palliatus</name>
    <name type="common">Peters' Angolan colobus</name>
    <dbReference type="NCBI Taxonomy" id="336983"/>
    <lineage>
        <taxon>Eukaryota</taxon>
        <taxon>Metazoa</taxon>
        <taxon>Chordata</taxon>
        <taxon>Craniata</taxon>
        <taxon>Vertebrata</taxon>
        <taxon>Euteleostomi</taxon>
        <taxon>Mammalia</taxon>
        <taxon>Eutheria</taxon>
        <taxon>Euarchontoglires</taxon>
        <taxon>Primates</taxon>
        <taxon>Haplorrhini</taxon>
        <taxon>Catarrhini</taxon>
        <taxon>Cercopithecidae</taxon>
        <taxon>Colobinae</taxon>
        <taxon>Colobus</taxon>
    </lineage>
</organism>
<keyword evidence="5" id="KW-0963">Cytoplasm</keyword>
<reference evidence="15" key="2">
    <citation type="submission" date="2025-09" db="UniProtKB">
        <authorList>
            <consortium name="Ensembl"/>
        </authorList>
    </citation>
    <scope>IDENTIFICATION</scope>
</reference>
<dbReference type="InterPro" id="IPR001494">
    <property type="entry name" value="Importin-beta_N"/>
</dbReference>
<comment type="subcellular location">
    <subcellularLocation>
        <location evidence="2">Cytoplasm</location>
    </subcellularLocation>
    <subcellularLocation>
        <location evidence="1">Nucleus</location>
    </subcellularLocation>
</comment>
<evidence type="ECO:0000256" key="7">
    <source>
        <dbReference type="ARBA" id="ARBA00022737"/>
    </source>
</evidence>
<evidence type="ECO:0000313" key="15">
    <source>
        <dbReference type="Ensembl" id="ENSCANP00000037499.1"/>
    </source>
</evidence>
<evidence type="ECO:0000256" key="11">
    <source>
        <dbReference type="ARBA" id="ARBA00062902"/>
    </source>
</evidence>
<dbReference type="GO" id="GO:0006606">
    <property type="term" value="P:protein import into nucleus"/>
    <property type="evidence" value="ECO:0007669"/>
    <property type="project" value="TreeGrafter"/>
</dbReference>
<evidence type="ECO:0000256" key="2">
    <source>
        <dbReference type="ARBA" id="ARBA00004496"/>
    </source>
</evidence>
<dbReference type="PANTHER" id="PTHR10997:SF7">
    <property type="entry name" value="IMPORTIN-11"/>
    <property type="match status" value="1"/>
</dbReference>
<dbReference type="AlphaFoldDB" id="A0A2K5K8T2"/>
<dbReference type="Ensembl" id="ENSCANT00000060751.1">
    <property type="protein sequence ID" value="ENSCANP00000037499.1"/>
    <property type="gene ID" value="ENSCANG00000042405.1"/>
</dbReference>
<dbReference type="GO" id="GO:0031267">
    <property type="term" value="F:small GTPase binding"/>
    <property type="evidence" value="ECO:0007669"/>
    <property type="project" value="InterPro"/>
</dbReference>
<dbReference type="InterPro" id="IPR058669">
    <property type="entry name" value="TPR_IPO7/11-like"/>
</dbReference>
<feature type="domain" description="Importin N-terminal" evidence="14">
    <location>
        <begin position="61"/>
        <end position="133"/>
    </location>
</feature>
<keyword evidence="4" id="KW-0813">Transport</keyword>
<dbReference type="Pfam" id="PF25758">
    <property type="entry name" value="TPR_IPO11"/>
    <property type="match status" value="1"/>
</dbReference>
<dbReference type="Pfam" id="PF03810">
    <property type="entry name" value="IBN_N"/>
    <property type="match status" value="1"/>
</dbReference>
<comment type="subunit">
    <text evidence="11">Interacts with UBE2E3 and RPL12.</text>
</comment>
<dbReference type="PANTHER" id="PTHR10997">
    <property type="entry name" value="IMPORTIN-7, 8, 11"/>
    <property type="match status" value="1"/>
</dbReference>
<evidence type="ECO:0000256" key="3">
    <source>
        <dbReference type="ARBA" id="ARBA00007991"/>
    </source>
</evidence>
<dbReference type="InterPro" id="IPR016024">
    <property type="entry name" value="ARM-type_fold"/>
</dbReference>
<dbReference type="Gene3D" id="1.25.10.10">
    <property type="entry name" value="Leucine-rich Repeat Variant"/>
    <property type="match status" value="1"/>
</dbReference>
<dbReference type="PROSITE" id="PS50166">
    <property type="entry name" value="IMPORTIN_B_NT"/>
    <property type="match status" value="1"/>
</dbReference>
<evidence type="ECO:0000313" key="16">
    <source>
        <dbReference type="Proteomes" id="UP000233080"/>
    </source>
</evidence>
<keyword evidence="7" id="KW-0677">Repeat</keyword>
<evidence type="ECO:0000256" key="5">
    <source>
        <dbReference type="ARBA" id="ARBA00022490"/>
    </source>
</evidence>
<evidence type="ECO:0000256" key="13">
    <source>
        <dbReference type="ARBA" id="ARBA00077811"/>
    </source>
</evidence>
<evidence type="ECO:0000259" key="14">
    <source>
        <dbReference type="PROSITE" id="PS50166"/>
    </source>
</evidence>
<evidence type="ECO:0000256" key="8">
    <source>
        <dbReference type="ARBA" id="ARBA00022927"/>
    </source>
</evidence>
<dbReference type="InterPro" id="IPR011989">
    <property type="entry name" value="ARM-like"/>
</dbReference>
<keyword evidence="16" id="KW-1185">Reference proteome</keyword>
<keyword evidence="8" id="KW-0653">Protein transport</keyword>
<keyword evidence="9" id="KW-0007">Acetylation</keyword>